<dbReference type="GO" id="GO:0031048">
    <property type="term" value="P:regulatory ncRNA-mediated heterochromatin formation"/>
    <property type="evidence" value="ECO:0007669"/>
    <property type="project" value="TreeGrafter"/>
</dbReference>
<dbReference type="Pfam" id="PF22749">
    <property type="entry name" value="Arb2"/>
    <property type="match status" value="1"/>
</dbReference>
<dbReference type="PANTHER" id="PTHR21357:SF4">
    <property type="entry name" value="FAM172 FAMILY PROTEIN HOMOLOG CG10038"/>
    <property type="match status" value="1"/>
</dbReference>
<evidence type="ECO:0000256" key="1">
    <source>
        <dbReference type="SAM" id="MobiDB-lite"/>
    </source>
</evidence>
<protein>
    <recommendedName>
        <fullName evidence="2">Arb2 domain-containing protein</fullName>
    </recommendedName>
</protein>
<dbReference type="GO" id="GO:0005634">
    <property type="term" value="C:nucleus"/>
    <property type="evidence" value="ECO:0007669"/>
    <property type="project" value="TreeGrafter"/>
</dbReference>
<accession>A0A8H4PR93</accession>
<dbReference type="PANTHER" id="PTHR21357">
    <property type="entry name" value="FAM172 FAMILY PROTEIN HOMOLOG CG10038"/>
    <property type="match status" value="1"/>
</dbReference>
<keyword evidence="4" id="KW-1185">Reference proteome</keyword>
<proteinExistence type="predicted"/>
<feature type="region of interest" description="Disordered" evidence="1">
    <location>
        <begin position="367"/>
        <end position="394"/>
    </location>
</feature>
<evidence type="ECO:0000313" key="4">
    <source>
        <dbReference type="Proteomes" id="UP000557566"/>
    </source>
</evidence>
<dbReference type="AlphaFoldDB" id="A0A8H4PR93"/>
<feature type="domain" description="Arb2" evidence="2">
    <location>
        <begin position="15"/>
        <end position="299"/>
    </location>
</feature>
<sequence length="394" mass="43496">MFRRHWSGLPKDPVFPADLEGLGYFITCEDEVRLISNPDLYFKFFLNRQPRVNVRQRLMFDQALERVIHERLEKQGLQKIALPLGSTPQDCHVPIFVSPDLMSKARIVVVFGEPSHDLGVLAGRVVSGPGGINKGSMVSVVQALRAQASTEKNTSPPGVVLANTGQLYWWPEGKRALTVTSSNHIPLPSMVHIGRRHVPALNSIPQNEDAASHIGYVFKEVLGGMAKHDARISLVAIGESCELVTKFLDNESNWAAWGHRLSSMLLLGHVYPDDGLKTPGLKEFLKKRTRAYVTSDLPLDTALAPPTGNAQQGIPNIGCPCYSSSESLYVEVILIRTLESALRYAEDAATKPGFENPQVEIVVIEEPEERELTEEDWAKLPADQKPSVSLTPVV</sequence>
<dbReference type="InterPro" id="IPR053858">
    <property type="entry name" value="Arb2_dom"/>
</dbReference>
<reference evidence="3 4" key="1">
    <citation type="journal article" date="2020" name="Genome Biol. Evol.">
        <title>A new high-quality draft genome assembly of the Chinese cordyceps Ophiocordyceps sinensis.</title>
        <authorList>
            <person name="Shu R."/>
            <person name="Zhang J."/>
            <person name="Meng Q."/>
            <person name="Zhang H."/>
            <person name="Zhou G."/>
            <person name="Li M."/>
            <person name="Wu P."/>
            <person name="Zhao Y."/>
            <person name="Chen C."/>
            <person name="Qin Q."/>
        </authorList>
    </citation>
    <scope>NUCLEOTIDE SEQUENCE [LARGE SCALE GENOMIC DNA]</scope>
    <source>
        <strain evidence="3 4">IOZ07</strain>
    </source>
</reference>
<dbReference type="OrthoDB" id="421951at2759"/>
<name>A0A8H4PR93_9HYPO</name>
<dbReference type="GO" id="GO:0035197">
    <property type="term" value="F:siRNA binding"/>
    <property type="evidence" value="ECO:0007669"/>
    <property type="project" value="TreeGrafter"/>
</dbReference>
<dbReference type="EMBL" id="JAAVMX010000005">
    <property type="protein sequence ID" value="KAF4508989.1"/>
    <property type="molecule type" value="Genomic_DNA"/>
</dbReference>
<organism evidence="3 4">
    <name type="scientific">Ophiocordyceps sinensis</name>
    <dbReference type="NCBI Taxonomy" id="72228"/>
    <lineage>
        <taxon>Eukaryota</taxon>
        <taxon>Fungi</taxon>
        <taxon>Dikarya</taxon>
        <taxon>Ascomycota</taxon>
        <taxon>Pezizomycotina</taxon>
        <taxon>Sordariomycetes</taxon>
        <taxon>Hypocreomycetidae</taxon>
        <taxon>Hypocreales</taxon>
        <taxon>Ophiocordycipitaceae</taxon>
        <taxon>Ophiocordyceps</taxon>
    </lineage>
</organism>
<dbReference type="InterPro" id="IPR048263">
    <property type="entry name" value="Arb2"/>
</dbReference>
<gene>
    <name evidence="3" type="ORF">G6O67_005305</name>
</gene>
<comment type="caution">
    <text evidence="3">The sequence shown here is derived from an EMBL/GenBank/DDBJ whole genome shotgun (WGS) entry which is preliminary data.</text>
</comment>
<evidence type="ECO:0000259" key="2">
    <source>
        <dbReference type="Pfam" id="PF22749"/>
    </source>
</evidence>
<evidence type="ECO:0000313" key="3">
    <source>
        <dbReference type="EMBL" id="KAF4508989.1"/>
    </source>
</evidence>
<dbReference type="Proteomes" id="UP000557566">
    <property type="component" value="Unassembled WGS sequence"/>
</dbReference>